<evidence type="ECO:0000313" key="7">
    <source>
        <dbReference type="Ensembl" id="ENSORLP00020030247.1"/>
    </source>
</evidence>
<proteinExistence type="predicted"/>
<evidence type="ECO:0000256" key="2">
    <source>
        <dbReference type="ARBA" id="ARBA00022723"/>
    </source>
</evidence>
<keyword evidence="3" id="KW-0863">Zinc-finger</keyword>
<evidence type="ECO:0000313" key="8">
    <source>
        <dbReference type="Proteomes" id="UP000265180"/>
    </source>
</evidence>
<dbReference type="AlphaFoldDB" id="A0A3P9MB88"/>
<reference key="1">
    <citation type="journal article" date="2007" name="Nature">
        <title>The medaka draft genome and insights into vertebrate genome evolution.</title>
        <authorList>
            <person name="Kasahara M."/>
            <person name="Naruse K."/>
            <person name="Sasaki S."/>
            <person name="Nakatani Y."/>
            <person name="Qu W."/>
            <person name="Ahsan B."/>
            <person name="Yamada T."/>
            <person name="Nagayasu Y."/>
            <person name="Doi K."/>
            <person name="Kasai Y."/>
            <person name="Jindo T."/>
            <person name="Kobayashi D."/>
            <person name="Shimada A."/>
            <person name="Toyoda A."/>
            <person name="Kuroki Y."/>
            <person name="Fujiyama A."/>
            <person name="Sasaki T."/>
            <person name="Shimizu A."/>
            <person name="Asakawa S."/>
            <person name="Shimizu N."/>
            <person name="Hashimoto S."/>
            <person name="Yang J."/>
            <person name="Lee Y."/>
            <person name="Matsushima K."/>
            <person name="Sugano S."/>
            <person name="Sakaizumi M."/>
            <person name="Narita T."/>
            <person name="Ohishi K."/>
            <person name="Haga S."/>
            <person name="Ohta F."/>
            <person name="Nomoto H."/>
            <person name="Nogata K."/>
            <person name="Morishita T."/>
            <person name="Endo T."/>
            <person name="Shin-I T."/>
            <person name="Takeda H."/>
            <person name="Morishita S."/>
            <person name="Kohara Y."/>
        </authorList>
    </citation>
    <scope>NUCLEOTIDE SEQUENCE [LARGE SCALE GENOMIC DNA]</scope>
    <source>
        <strain>Hd-rR</strain>
    </source>
</reference>
<name>A0A3P9MB88_ORYLA</name>
<keyword evidence="2" id="KW-0479">Metal-binding</keyword>
<organism evidence="7 8">
    <name type="scientific">Oryzias latipes</name>
    <name type="common">Japanese rice fish</name>
    <name type="synonym">Japanese killifish</name>
    <dbReference type="NCBI Taxonomy" id="8090"/>
    <lineage>
        <taxon>Eukaryota</taxon>
        <taxon>Metazoa</taxon>
        <taxon>Chordata</taxon>
        <taxon>Craniata</taxon>
        <taxon>Vertebrata</taxon>
        <taxon>Euteleostomi</taxon>
        <taxon>Actinopterygii</taxon>
        <taxon>Neopterygii</taxon>
        <taxon>Teleostei</taxon>
        <taxon>Neoteleostei</taxon>
        <taxon>Acanthomorphata</taxon>
        <taxon>Ovalentaria</taxon>
        <taxon>Atherinomorphae</taxon>
        <taxon>Beloniformes</taxon>
        <taxon>Adrianichthyidae</taxon>
        <taxon>Oryziinae</taxon>
        <taxon>Oryzias</taxon>
    </lineage>
</organism>
<reference evidence="7" key="4">
    <citation type="submission" date="2025-09" db="UniProtKB">
        <authorList>
            <consortium name="Ensembl"/>
        </authorList>
    </citation>
    <scope>IDENTIFICATION</scope>
    <source>
        <strain evidence="7">HNI</strain>
    </source>
</reference>
<evidence type="ECO:0000259" key="6">
    <source>
        <dbReference type="Pfam" id="PF05699"/>
    </source>
</evidence>
<sequence length="273" mass="29737">MISLLAPFEELTQQISSSTASAADVIPSIRALTRLLEKTAETDHGVKTSKATLLEAVQKRFRDIECERLVCARASERIKEHANEYFKLKPQIRGLLSNVLATGLEQQDGEASLAASGSGPPEKVPRTGSLHAMYAELLGGDQECGSSENTSSASLQLNFYLSEPVIAQSGQPLVYWQNNKSRFPALAQAARTYLCAPCTSVDSERLFSTAGNIIDEKRNKLSAKNAEMLIFIKKNLPLMFPSRDLNQGPSYCEARALITAPPCSPVLEIDTGF</sequence>
<evidence type="ECO:0000256" key="1">
    <source>
        <dbReference type="ARBA" id="ARBA00004123"/>
    </source>
</evidence>
<dbReference type="PANTHER" id="PTHR46481:SF10">
    <property type="entry name" value="ZINC FINGER BED DOMAIN-CONTAINING PROTEIN 39"/>
    <property type="match status" value="1"/>
</dbReference>
<protein>
    <recommendedName>
        <fullName evidence="6">HAT C-terminal dimerisation domain-containing protein</fullName>
    </recommendedName>
</protein>
<dbReference type="PANTHER" id="PTHR46481">
    <property type="entry name" value="ZINC FINGER BED DOMAIN-CONTAINING PROTEIN 4"/>
    <property type="match status" value="1"/>
</dbReference>
<evidence type="ECO:0000256" key="5">
    <source>
        <dbReference type="ARBA" id="ARBA00023242"/>
    </source>
</evidence>
<accession>A0A3P9MB88</accession>
<dbReference type="Pfam" id="PF05699">
    <property type="entry name" value="Dimer_Tnp_hAT"/>
    <property type="match status" value="1"/>
</dbReference>
<dbReference type="InterPro" id="IPR008906">
    <property type="entry name" value="HATC_C_dom"/>
</dbReference>
<dbReference type="InterPro" id="IPR012337">
    <property type="entry name" value="RNaseH-like_sf"/>
</dbReference>
<reference evidence="7 8" key="2">
    <citation type="submission" date="2017-04" db="EMBL/GenBank/DDBJ databases">
        <title>CpG methylation of centromeres and impact of large insertions on vertebrate speciation.</title>
        <authorList>
            <person name="Ichikawa K."/>
            <person name="Yoshimura J."/>
            <person name="Morishita S."/>
        </authorList>
    </citation>
    <scope>NUCLEOTIDE SEQUENCE</scope>
    <source>
        <strain evidence="7 8">HNI</strain>
    </source>
</reference>
<dbReference type="GO" id="GO:0008270">
    <property type="term" value="F:zinc ion binding"/>
    <property type="evidence" value="ECO:0007669"/>
    <property type="project" value="UniProtKB-KW"/>
</dbReference>
<feature type="domain" description="HAT C-terminal dimerisation" evidence="6">
    <location>
        <begin position="157"/>
        <end position="236"/>
    </location>
</feature>
<keyword evidence="5" id="KW-0539">Nucleus</keyword>
<dbReference type="Proteomes" id="UP000265180">
    <property type="component" value="Chromosome 18"/>
</dbReference>
<dbReference type="SUPFAM" id="SSF53098">
    <property type="entry name" value="Ribonuclease H-like"/>
    <property type="match status" value="1"/>
</dbReference>
<dbReference type="GO" id="GO:0046983">
    <property type="term" value="F:protein dimerization activity"/>
    <property type="evidence" value="ECO:0007669"/>
    <property type="project" value="InterPro"/>
</dbReference>
<comment type="subcellular location">
    <subcellularLocation>
        <location evidence="1">Nucleus</location>
    </subcellularLocation>
</comment>
<evidence type="ECO:0000256" key="3">
    <source>
        <dbReference type="ARBA" id="ARBA00022771"/>
    </source>
</evidence>
<dbReference type="GO" id="GO:0005634">
    <property type="term" value="C:nucleus"/>
    <property type="evidence" value="ECO:0007669"/>
    <property type="project" value="UniProtKB-SubCell"/>
</dbReference>
<dbReference type="InterPro" id="IPR052035">
    <property type="entry name" value="ZnF_BED_domain_contain"/>
</dbReference>
<keyword evidence="4" id="KW-0862">Zinc</keyword>
<dbReference type="Ensembl" id="ENSORLT00020021184.1">
    <property type="protein sequence ID" value="ENSORLP00020030247.1"/>
    <property type="gene ID" value="ENSORLG00020014618.1"/>
</dbReference>
<evidence type="ECO:0000256" key="4">
    <source>
        <dbReference type="ARBA" id="ARBA00022833"/>
    </source>
</evidence>
<reference evidence="7" key="3">
    <citation type="submission" date="2025-08" db="UniProtKB">
        <authorList>
            <consortium name="Ensembl"/>
        </authorList>
    </citation>
    <scope>IDENTIFICATION</scope>
    <source>
        <strain evidence="7">HNI</strain>
    </source>
</reference>